<comment type="caution">
    <text evidence="1">The sequence shown here is derived from an EMBL/GenBank/DDBJ whole genome shotgun (WGS) entry which is preliminary data.</text>
</comment>
<accession>A0A919G8V7</accession>
<organism evidence="1 2">
    <name type="scientific">Kitasatospora indigofera</name>
    <dbReference type="NCBI Taxonomy" id="67307"/>
    <lineage>
        <taxon>Bacteria</taxon>
        <taxon>Bacillati</taxon>
        <taxon>Actinomycetota</taxon>
        <taxon>Actinomycetes</taxon>
        <taxon>Kitasatosporales</taxon>
        <taxon>Streptomycetaceae</taxon>
        <taxon>Kitasatospora</taxon>
    </lineage>
</organism>
<gene>
    <name evidence="1" type="ORF">GCM10018781_60320</name>
</gene>
<dbReference type="InterPro" id="IPR009061">
    <property type="entry name" value="DNA-bd_dom_put_sf"/>
</dbReference>
<proteinExistence type="predicted"/>
<dbReference type="AlphaFoldDB" id="A0A919G8V7"/>
<dbReference type="Proteomes" id="UP000617734">
    <property type="component" value="Unassembled WGS sequence"/>
</dbReference>
<evidence type="ECO:0008006" key="3">
    <source>
        <dbReference type="Google" id="ProtNLM"/>
    </source>
</evidence>
<protein>
    <recommendedName>
        <fullName evidence="3">DNA-binding protein</fullName>
    </recommendedName>
</protein>
<dbReference type="EMBL" id="BNBO01000046">
    <property type="protein sequence ID" value="GHH80332.1"/>
    <property type="molecule type" value="Genomic_DNA"/>
</dbReference>
<dbReference type="SUPFAM" id="SSF46955">
    <property type="entry name" value="Putative DNA-binding domain"/>
    <property type="match status" value="1"/>
</dbReference>
<dbReference type="RefSeq" id="WP_229927871.1">
    <property type="nucleotide sequence ID" value="NZ_BNBO01000046.1"/>
</dbReference>
<name>A0A919G8V7_9ACTN</name>
<sequence>MPEQQLTITQVAELISSVSQASQNAQARRTGLLAGEGYSTEDVAALIGVDPSSLRRWRTSTPMQGPPFVRLTSRITVYSVPDVQAWLESRRIAPGEAA</sequence>
<evidence type="ECO:0000313" key="1">
    <source>
        <dbReference type="EMBL" id="GHH80332.1"/>
    </source>
</evidence>
<dbReference type="GeneID" id="95358451"/>
<evidence type="ECO:0000313" key="2">
    <source>
        <dbReference type="Proteomes" id="UP000617734"/>
    </source>
</evidence>
<reference evidence="1" key="1">
    <citation type="journal article" date="2014" name="Int. J. Syst. Evol. Microbiol.">
        <title>Complete genome sequence of Corynebacterium casei LMG S-19264T (=DSM 44701T), isolated from a smear-ripened cheese.</title>
        <authorList>
            <consortium name="US DOE Joint Genome Institute (JGI-PGF)"/>
            <person name="Walter F."/>
            <person name="Albersmeier A."/>
            <person name="Kalinowski J."/>
            <person name="Ruckert C."/>
        </authorList>
    </citation>
    <scope>NUCLEOTIDE SEQUENCE</scope>
    <source>
        <strain evidence="1">JCM 4646</strain>
    </source>
</reference>
<keyword evidence="2" id="KW-1185">Reference proteome</keyword>
<reference evidence="1" key="2">
    <citation type="submission" date="2020-09" db="EMBL/GenBank/DDBJ databases">
        <authorList>
            <person name="Sun Q."/>
            <person name="Ohkuma M."/>
        </authorList>
    </citation>
    <scope>NUCLEOTIDE SEQUENCE</scope>
    <source>
        <strain evidence="1">JCM 4646</strain>
    </source>
</reference>